<dbReference type="SUPFAM" id="SSF56300">
    <property type="entry name" value="Metallo-dependent phosphatases"/>
    <property type="match status" value="1"/>
</dbReference>
<dbReference type="InterPro" id="IPR006311">
    <property type="entry name" value="TAT_signal"/>
</dbReference>
<dbReference type="Proteomes" id="UP000677082">
    <property type="component" value="Unassembled WGS sequence"/>
</dbReference>
<evidence type="ECO:0000313" key="5">
    <source>
        <dbReference type="Proteomes" id="UP000677082"/>
    </source>
</evidence>
<evidence type="ECO:0000256" key="2">
    <source>
        <dbReference type="SAM" id="SignalP"/>
    </source>
</evidence>
<accession>A0A919W2F0</accession>
<reference evidence="4 5" key="1">
    <citation type="submission" date="2021-03" db="EMBL/GenBank/DDBJ databases">
        <title>Whole genome shotgun sequence of Actinoplanes toevensis NBRC 105298.</title>
        <authorList>
            <person name="Komaki H."/>
            <person name="Tamura T."/>
        </authorList>
    </citation>
    <scope>NUCLEOTIDE SEQUENCE [LARGE SCALE GENOMIC DNA]</scope>
    <source>
        <strain evidence="4 5">NBRC 105298</strain>
    </source>
</reference>
<dbReference type="PANTHER" id="PTHR43143:SF1">
    <property type="entry name" value="SERINE_THREONINE-PROTEIN PHOSPHATASE CPPED1"/>
    <property type="match status" value="1"/>
</dbReference>
<dbReference type="CDD" id="cd06577">
    <property type="entry name" value="PASTA_pknB"/>
    <property type="match status" value="1"/>
</dbReference>
<feature type="signal peptide" evidence="2">
    <location>
        <begin position="1"/>
        <end position="34"/>
    </location>
</feature>
<dbReference type="EMBL" id="BOQN01000067">
    <property type="protein sequence ID" value="GIM93512.1"/>
    <property type="molecule type" value="Genomic_DNA"/>
</dbReference>
<dbReference type="Pfam" id="PF03793">
    <property type="entry name" value="PASTA"/>
    <property type="match status" value="1"/>
</dbReference>
<sequence length="994" mass="103460">MTMSRRKALKTFGAGTAAAVAGPALIALASQADAAAQPIPNPTGVGAAGTTLAKTVLPDAPNALGYRKLKAGPGEPHVLNNPGKFPVTTPATVLAAFGHMSDLHIVDDQSPLRVEFVDHLADPGEDPWPTGSAYRPHEFLSTQVVDAMARALRKIGRGPVTRLPLGFTAVTGDAVDNAQYNETRWYIDLLDGGRYIVPNSGNPALEQSVSGGFGLFPAGEKFFWHPEKAKTGDVHPGLGFGDRPGLLAAARKQFTSTGLGMPWYAVYGNHDALIQGNVPVDFDILFLHSLKWVAVNDWKLFKTFPKVPDGILDWWDVVEDGVDAITVTPDPYRRLLFREQFVAEHLATAGFPLGHGFAGSGKKAYYAVPHGPNDIVRYIVLDTTSEDSADGRVDDVQFKWLTQQLIANSSRYMNPEFELVVQPKVQDKLFVIFCHHTILTMSNDSDGNHGAADVLDLLRRFPNVILMANGHTHRNEVKAHLREVGTKVNALVGDGGFWEVSAASHIDWPAQSRTIEIAEGGGTLSIFTTVVDIDAPLNGDAGNGTPALLAATARELAVNDPQERLDEDGNPNDMTVGRRGANSAQRNSQLLLKTPFPLPKSVVVEGPGVLQDGATGNMCIVSGGSVSSLGLGMAAGTSPSIAMNATGEWQATFQANNGKLWYRSPSGQGGQLGGIAGIVVAPSTSPSIAALPAGGFVIAYQAANTGGLCFVSPSWMNTSLGLGMKAGTSPSIAPLANGDNCVIAMQANDGTLWIATLAGGGVPTGLAMPAGASPTVGSAPNGGYVVAFQGADGNLRWLNPAGDLVEPGIAMRAGTNPSVAFNAAGDYRIAFQHQSGVLATVGPTGSMVTTGQPMASAASPGIAVTAAGFDVLFQHSDGKLRRLTASGQVIATGAAVATGATPSLSAALALTLPPPVAKKTYNVPDLIGMTPDQAGAALKAIGLRVGVISHIAKCIEAPGTIVAPQHPDAGPHELLPDSPVHFTVETGEGCVITK</sequence>
<dbReference type="RefSeq" id="WP_213009329.1">
    <property type="nucleotide sequence ID" value="NZ_BOQN01000067.1"/>
</dbReference>
<evidence type="ECO:0000313" key="4">
    <source>
        <dbReference type="EMBL" id="GIM93512.1"/>
    </source>
</evidence>
<dbReference type="SUPFAM" id="SSF89372">
    <property type="entry name" value="Fucose-specific lectin"/>
    <property type="match status" value="1"/>
</dbReference>
<dbReference type="PROSITE" id="PS51178">
    <property type="entry name" value="PASTA"/>
    <property type="match status" value="1"/>
</dbReference>
<dbReference type="Gene3D" id="3.30.10.20">
    <property type="match status" value="1"/>
</dbReference>
<keyword evidence="5" id="KW-1185">Reference proteome</keyword>
<dbReference type="PANTHER" id="PTHR43143">
    <property type="entry name" value="METALLOPHOSPHOESTERASE, CALCINEURIN SUPERFAMILY"/>
    <property type="match status" value="1"/>
</dbReference>
<dbReference type="NCBIfam" id="TIGR03767">
    <property type="entry name" value="P_acnes_RR"/>
    <property type="match status" value="1"/>
</dbReference>
<keyword evidence="2" id="KW-0732">Signal</keyword>
<feature type="domain" description="PASTA" evidence="3">
    <location>
        <begin position="917"/>
        <end position="986"/>
    </location>
</feature>
<dbReference type="Gene3D" id="3.60.21.10">
    <property type="match status" value="1"/>
</dbReference>
<dbReference type="InterPro" id="IPR029052">
    <property type="entry name" value="Metallo-depent_PP-like"/>
</dbReference>
<evidence type="ECO:0000259" key="3">
    <source>
        <dbReference type="PROSITE" id="PS51178"/>
    </source>
</evidence>
<feature type="region of interest" description="Disordered" evidence="1">
    <location>
        <begin position="563"/>
        <end position="584"/>
    </location>
</feature>
<dbReference type="AlphaFoldDB" id="A0A919W2F0"/>
<name>A0A919W2F0_9ACTN</name>
<dbReference type="InterPro" id="IPR005543">
    <property type="entry name" value="PASTA_dom"/>
</dbReference>
<gene>
    <name evidence="4" type="ORF">Ato02nite_053050</name>
</gene>
<dbReference type="PROSITE" id="PS51318">
    <property type="entry name" value="TAT"/>
    <property type="match status" value="1"/>
</dbReference>
<proteinExistence type="predicted"/>
<protein>
    <recommendedName>
        <fullName evidence="3">PASTA domain-containing protein</fullName>
    </recommendedName>
</protein>
<feature type="chain" id="PRO_5037588115" description="PASTA domain-containing protein" evidence="2">
    <location>
        <begin position="35"/>
        <end position="994"/>
    </location>
</feature>
<dbReference type="InterPro" id="IPR051918">
    <property type="entry name" value="STPP_CPPED1"/>
</dbReference>
<evidence type="ECO:0000256" key="1">
    <source>
        <dbReference type="SAM" id="MobiDB-lite"/>
    </source>
</evidence>
<dbReference type="SMART" id="SM00740">
    <property type="entry name" value="PASTA"/>
    <property type="match status" value="1"/>
</dbReference>
<organism evidence="4 5">
    <name type="scientific">Paractinoplanes toevensis</name>
    <dbReference type="NCBI Taxonomy" id="571911"/>
    <lineage>
        <taxon>Bacteria</taxon>
        <taxon>Bacillati</taxon>
        <taxon>Actinomycetota</taxon>
        <taxon>Actinomycetes</taxon>
        <taxon>Micromonosporales</taxon>
        <taxon>Micromonosporaceae</taxon>
        <taxon>Paractinoplanes</taxon>
    </lineage>
</organism>
<dbReference type="InterPro" id="IPR022506">
    <property type="entry name" value="Metallophosphoesterase_PPA1498"/>
</dbReference>
<comment type="caution">
    <text evidence="4">The sequence shown here is derived from an EMBL/GenBank/DDBJ whole genome shotgun (WGS) entry which is preliminary data.</text>
</comment>